<dbReference type="EMBL" id="LR215050">
    <property type="protein sequence ID" value="VEU82089.1"/>
    <property type="molecule type" value="Genomic_DNA"/>
</dbReference>
<feature type="transmembrane region" description="Helical" evidence="1">
    <location>
        <begin position="202"/>
        <end position="223"/>
    </location>
</feature>
<feature type="transmembrane region" description="Helical" evidence="1">
    <location>
        <begin position="130"/>
        <end position="149"/>
    </location>
</feature>
<name>A0A449BI08_9MOLU</name>
<sequence length="436" mass="51606">MEYLLLVLSVIAMVVSLYIYFTRYMKAIPVYKNFKLFIILFMVVSAIPLFNFKGIQPYYGLRALLVLIISFFMISHVFRTNILTKVFLLLNYFIYIFTGFLFFSTIILTIKGQTISLDSVNQNTLYNLSYLLSYMFAIIMFMLIDKVIVKNKILSFFNQKNVLLNLVILQIVLIFNAIFLVSERSIQEYLGWFNRGVIFNTVAIYFTYVLSFILSLNIGYLSGYKFYSQTLKQQLDTQLSHYKKYEDYMQSLAKFQHDYEKINHALTMLDQNTAKDIFVTSKEELDQITSKYKKYSNHYILDALILDFKTKLEKIGLKFKDVFLPVSFEMSEYDFIKLFYNIFQNIYEALVKVELADRALEIKQYVSNNYQIYDFKNTAHGANYQFKTTKTNKILHGYGLTIIEDIVQKYGGIVTKEIKLENEKYYFEMKLYFSMK</sequence>
<feature type="transmembrane region" description="Helical" evidence="1">
    <location>
        <begin position="90"/>
        <end position="110"/>
    </location>
</feature>
<keyword evidence="4" id="KW-1185">Reference proteome</keyword>
<dbReference type="Pfam" id="PF14501">
    <property type="entry name" value="HATPase_c_5"/>
    <property type="match status" value="1"/>
</dbReference>
<evidence type="ECO:0000259" key="2">
    <source>
        <dbReference type="Pfam" id="PF14501"/>
    </source>
</evidence>
<dbReference type="InterPro" id="IPR032834">
    <property type="entry name" value="NatK-like_C"/>
</dbReference>
<dbReference type="InterPro" id="IPR036890">
    <property type="entry name" value="HATPase_C_sf"/>
</dbReference>
<feature type="transmembrane region" description="Helical" evidence="1">
    <location>
        <begin position="58"/>
        <end position="78"/>
    </location>
</feature>
<evidence type="ECO:0000313" key="3">
    <source>
        <dbReference type="EMBL" id="VEU82089.1"/>
    </source>
</evidence>
<organism evidence="3 4">
    <name type="scientific">Acholeplasma hippikon</name>
    <dbReference type="NCBI Taxonomy" id="264636"/>
    <lineage>
        <taxon>Bacteria</taxon>
        <taxon>Bacillati</taxon>
        <taxon>Mycoplasmatota</taxon>
        <taxon>Mollicutes</taxon>
        <taxon>Acholeplasmatales</taxon>
        <taxon>Acholeplasmataceae</taxon>
        <taxon>Acholeplasma</taxon>
    </lineage>
</organism>
<dbReference type="KEGG" id="ahk:NCTC10172_00095"/>
<keyword evidence="1" id="KW-1133">Transmembrane helix</keyword>
<feature type="domain" description="Sensor histidine kinase NatK-like C-terminal" evidence="2">
    <location>
        <begin position="332"/>
        <end position="429"/>
    </location>
</feature>
<feature type="transmembrane region" description="Helical" evidence="1">
    <location>
        <begin position="6"/>
        <end position="22"/>
    </location>
</feature>
<dbReference type="STRING" id="1408416.GCA_000702765_00650"/>
<proteinExistence type="predicted"/>
<protein>
    <recommendedName>
        <fullName evidence="2">Sensor histidine kinase NatK-like C-terminal domain-containing protein</fullName>
    </recommendedName>
</protein>
<feature type="transmembrane region" description="Helical" evidence="1">
    <location>
        <begin position="34"/>
        <end position="52"/>
    </location>
</feature>
<dbReference type="AlphaFoldDB" id="A0A449BI08"/>
<reference evidence="3 4" key="1">
    <citation type="submission" date="2019-01" db="EMBL/GenBank/DDBJ databases">
        <authorList>
            <consortium name="Pathogen Informatics"/>
        </authorList>
    </citation>
    <scope>NUCLEOTIDE SEQUENCE [LARGE SCALE GENOMIC DNA]</scope>
    <source>
        <strain evidence="3 4">NCTC10172</strain>
    </source>
</reference>
<evidence type="ECO:0000313" key="4">
    <source>
        <dbReference type="Proteomes" id="UP000290909"/>
    </source>
</evidence>
<keyword evidence="1" id="KW-0472">Membrane</keyword>
<dbReference type="Proteomes" id="UP000290909">
    <property type="component" value="Chromosome"/>
</dbReference>
<keyword evidence="1" id="KW-0812">Transmembrane</keyword>
<gene>
    <name evidence="3" type="ORF">NCTC10172_00095</name>
</gene>
<evidence type="ECO:0000256" key="1">
    <source>
        <dbReference type="SAM" id="Phobius"/>
    </source>
</evidence>
<feature type="transmembrane region" description="Helical" evidence="1">
    <location>
        <begin position="161"/>
        <end position="182"/>
    </location>
</feature>
<dbReference type="RefSeq" id="WP_035368924.1">
    <property type="nucleotide sequence ID" value="NZ_LR215050.1"/>
</dbReference>
<accession>A0A449BI08</accession>
<dbReference type="Gene3D" id="3.30.565.10">
    <property type="entry name" value="Histidine kinase-like ATPase, C-terminal domain"/>
    <property type="match status" value="1"/>
</dbReference>